<name>A0A6J4S3V4_9ACTN</name>
<dbReference type="NCBIfam" id="NF006058">
    <property type="entry name" value="PRK08206.1"/>
    <property type="match status" value="1"/>
</dbReference>
<reference evidence="4" key="1">
    <citation type="submission" date="2020-02" db="EMBL/GenBank/DDBJ databases">
        <authorList>
            <person name="Meier V. D."/>
        </authorList>
    </citation>
    <scope>NUCLEOTIDE SEQUENCE</scope>
    <source>
        <strain evidence="4">AVDCRST_MAG67</strain>
    </source>
</reference>
<evidence type="ECO:0000259" key="3">
    <source>
        <dbReference type="Pfam" id="PF00291"/>
    </source>
</evidence>
<protein>
    <submittedName>
        <fullName evidence="4">Diaminopropionate ammonia-lyase</fullName>
        <ecNumber evidence="4">4.3.1.15</ecNumber>
    </submittedName>
</protein>
<dbReference type="EMBL" id="CADCVQ010000052">
    <property type="protein sequence ID" value="CAA9484384.1"/>
    <property type="molecule type" value="Genomic_DNA"/>
</dbReference>
<dbReference type="CDD" id="cd00640">
    <property type="entry name" value="Trp-synth-beta_II"/>
    <property type="match status" value="1"/>
</dbReference>
<keyword evidence="2" id="KW-0663">Pyridoxal phosphate</keyword>
<dbReference type="EC" id="4.3.1.15" evidence="4"/>
<keyword evidence="4" id="KW-0456">Lyase</keyword>
<dbReference type="InterPro" id="IPR036052">
    <property type="entry name" value="TrpB-like_PALP_sf"/>
</dbReference>
<dbReference type="Pfam" id="PF00291">
    <property type="entry name" value="PALP"/>
    <property type="match status" value="1"/>
</dbReference>
<dbReference type="AlphaFoldDB" id="A0A6J4S3V4"/>
<organism evidence="4">
    <name type="scientific">uncultured Solirubrobacteraceae bacterium</name>
    <dbReference type="NCBI Taxonomy" id="1162706"/>
    <lineage>
        <taxon>Bacteria</taxon>
        <taxon>Bacillati</taxon>
        <taxon>Actinomycetota</taxon>
        <taxon>Thermoleophilia</taxon>
        <taxon>Solirubrobacterales</taxon>
        <taxon>Solirubrobacteraceae</taxon>
        <taxon>environmental samples</taxon>
    </lineage>
</organism>
<dbReference type="GO" id="GO:0008838">
    <property type="term" value="F:diaminopropionate ammonia-lyase activity"/>
    <property type="evidence" value="ECO:0007669"/>
    <property type="project" value="UniProtKB-EC"/>
</dbReference>
<proteinExistence type="predicted"/>
<feature type="domain" description="Tryptophan synthase beta chain-like PALP" evidence="3">
    <location>
        <begin position="32"/>
        <end position="333"/>
    </location>
</feature>
<gene>
    <name evidence="4" type="ORF">AVDCRST_MAG67-1012</name>
</gene>
<evidence type="ECO:0000313" key="4">
    <source>
        <dbReference type="EMBL" id="CAA9484384.1"/>
    </source>
</evidence>
<comment type="cofactor">
    <cofactor evidence="1">
        <name>pyridoxal 5'-phosphate</name>
        <dbReference type="ChEBI" id="CHEBI:597326"/>
    </cofactor>
</comment>
<sequence length="373" mass="38607">MSLVAFLDNSQRSAGVAAPPDSRATRFHRSMPGYAPTAVAEAPAAAAELGLSRLVVKLETERFGLPSFKLLGASWAICRALSLRAGVEPAATFDELRRICVRLDGLTLVAATDGNHGRAVAHMARLLGLGARILVPEHTAQARVDAIAGEGATVDIVRGSYDDAVGQSAGLASDDHLVISDTSWPGYEEVPGWVAEGYATIFEELAEQLPGELPPLVAIQIGVGALASAAVRALAAPGRVLVGVEPGDAACVLHAVRAGRPVLVPGPHISIMAGLNCGLASRVALPDMAAGIDAFCAIDDRATEQAVRLLLRDGLTCGETGAAGVAGLLALREDRPERMWERLRLADPRPAALAICTEAPTDPPSFARIAAGA</sequence>
<dbReference type="PANTHER" id="PTHR42937">
    <property type="match status" value="1"/>
</dbReference>
<evidence type="ECO:0000256" key="1">
    <source>
        <dbReference type="ARBA" id="ARBA00001933"/>
    </source>
</evidence>
<dbReference type="PANTHER" id="PTHR42937:SF1">
    <property type="entry name" value="DIAMINOPROPIONATE AMMONIA-LYASE"/>
    <property type="match status" value="1"/>
</dbReference>
<dbReference type="Gene3D" id="3.40.50.1100">
    <property type="match status" value="2"/>
</dbReference>
<dbReference type="SUPFAM" id="SSF53686">
    <property type="entry name" value="Tryptophan synthase beta subunit-like PLP-dependent enzymes"/>
    <property type="match status" value="1"/>
</dbReference>
<evidence type="ECO:0000256" key="2">
    <source>
        <dbReference type="ARBA" id="ARBA00022898"/>
    </source>
</evidence>
<dbReference type="InterPro" id="IPR001926">
    <property type="entry name" value="TrpB-like_PALP"/>
</dbReference>
<accession>A0A6J4S3V4</accession>
<dbReference type="GO" id="GO:1901605">
    <property type="term" value="P:alpha-amino acid metabolic process"/>
    <property type="evidence" value="ECO:0007669"/>
    <property type="project" value="UniProtKB-ARBA"/>
</dbReference>